<protein>
    <submittedName>
        <fullName evidence="2">Helix-turn-helix transcriptional regulator</fullName>
    </submittedName>
</protein>
<organism evidence="2 3">
    <name type="scientific">Acidovorax facilis</name>
    <dbReference type="NCBI Taxonomy" id="12917"/>
    <lineage>
        <taxon>Bacteria</taxon>
        <taxon>Pseudomonadati</taxon>
        <taxon>Pseudomonadota</taxon>
        <taxon>Betaproteobacteria</taxon>
        <taxon>Burkholderiales</taxon>
        <taxon>Comamonadaceae</taxon>
        <taxon>Acidovorax</taxon>
    </lineage>
</organism>
<name>A0ABV8DEM4_9BURK</name>
<dbReference type="InterPro" id="IPR016032">
    <property type="entry name" value="Sig_transdc_resp-reg_C-effctor"/>
</dbReference>
<keyword evidence="3" id="KW-1185">Reference proteome</keyword>
<dbReference type="InterPro" id="IPR000792">
    <property type="entry name" value="Tscrpt_reg_LuxR_C"/>
</dbReference>
<proteinExistence type="predicted"/>
<feature type="domain" description="HTH luxR-type" evidence="1">
    <location>
        <begin position="328"/>
        <end position="385"/>
    </location>
</feature>
<evidence type="ECO:0000313" key="2">
    <source>
        <dbReference type="EMBL" id="MFC3937038.1"/>
    </source>
</evidence>
<dbReference type="EMBL" id="JBHSAJ010000061">
    <property type="protein sequence ID" value="MFC3937038.1"/>
    <property type="molecule type" value="Genomic_DNA"/>
</dbReference>
<sequence>MHHALTDLLGAVADDERWGEALHSYAISLGADQIGWFVLASGPEQLAQWGPRFAEHPDPRYWLHAPSAEGAPALVGRGVTAEATLRYAALYREQDPLWDAAMSGYTQAGPGGISVVTDAPAPAAQRFRQTAFYNDFLRPHGIGTRMFGGGWNARHPGGHLFASVYRLRDDDGFTAEQMRRFHAEFGALQHAAFLHREMLSLRTRTQGLEELMERLPMGMLFFDVGGRLLHANARARRLAVNPGHGSLRKLLTGIANVRQTDAALGALFAQSMRGKSGCAELPGGLLLVSLAVGDLAALGLNHAAPGVAWVLMERTLDAAAAVALVSQAYRLSPAEGALLLALMRGRTPQDFADARGVRIRTVRTQMSTLLLKTRTQRQQDLVALSARLMLLAPGQAADAMAAGGAQR</sequence>
<dbReference type="InterPro" id="IPR036388">
    <property type="entry name" value="WH-like_DNA-bd_sf"/>
</dbReference>
<accession>A0ABV8DEM4</accession>
<gene>
    <name evidence="2" type="ORF">ACFOW3_20660</name>
</gene>
<dbReference type="RefSeq" id="WP_238385537.1">
    <property type="nucleotide sequence ID" value="NZ_JAMXAX010000122.1"/>
</dbReference>
<evidence type="ECO:0000259" key="1">
    <source>
        <dbReference type="SMART" id="SM00421"/>
    </source>
</evidence>
<comment type="caution">
    <text evidence="2">The sequence shown here is derived from an EMBL/GenBank/DDBJ whole genome shotgun (WGS) entry which is preliminary data.</text>
</comment>
<dbReference type="Proteomes" id="UP001595693">
    <property type="component" value="Unassembled WGS sequence"/>
</dbReference>
<reference evidence="3" key="1">
    <citation type="journal article" date="2019" name="Int. J. Syst. Evol. Microbiol.">
        <title>The Global Catalogue of Microorganisms (GCM) 10K type strain sequencing project: providing services to taxonomists for standard genome sequencing and annotation.</title>
        <authorList>
            <consortium name="The Broad Institute Genomics Platform"/>
            <consortium name="The Broad Institute Genome Sequencing Center for Infectious Disease"/>
            <person name="Wu L."/>
            <person name="Ma J."/>
        </authorList>
    </citation>
    <scope>NUCLEOTIDE SEQUENCE [LARGE SCALE GENOMIC DNA]</scope>
    <source>
        <strain evidence="3">CCUG 2113</strain>
    </source>
</reference>
<dbReference type="Gene3D" id="1.10.10.10">
    <property type="entry name" value="Winged helix-like DNA-binding domain superfamily/Winged helix DNA-binding domain"/>
    <property type="match status" value="1"/>
</dbReference>
<dbReference type="SUPFAM" id="SSF46894">
    <property type="entry name" value="C-terminal effector domain of the bipartite response regulators"/>
    <property type="match status" value="1"/>
</dbReference>
<dbReference type="SMART" id="SM00421">
    <property type="entry name" value="HTH_LUXR"/>
    <property type="match status" value="1"/>
</dbReference>
<evidence type="ECO:0000313" key="3">
    <source>
        <dbReference type="Proteomes" id="UP001595693"/>
    </source>
</evidence>